<dbReference type="Proteomes" id="UP000009022">
    <property type="component" value="Unassembled WGS sequence"/>
</dbReference>
<dbReference type="GO" id="GO:0016255">
    <property type="term" value="P:attachment of GPI anchor to protein"/>
    <property type="evidence" value="ECO:0000318"/>
    <property type="project" value="GO_Central"/>
</dbReference>
<dbReference type="Pfam" id="PF04114">
    <property type="entry name" value="Gaa1"/>
    <property type="match status" value="2"/>
</dbReference>
<dbReference type="InterPro" id="IPR007246">
    <property type="entry name" value="Gaa1"/>
</dbReference>
<evidence type="ECO:0000256" key="1">
    <source>
        <dbReference type="SAM" id="Phobius"/>
    </source>
</evidence>
<reference evidence="2 3" key="1">
    <citation type="journal article" date="2008" name="Nature">
        <title>The Trichoplax genome and the nature of placozoans.</title>
        <authorList>
            <person name="Srivastava M."/>
            <person name="Begovic E."/>
            <person name="Chapman J."/>
            <person name="Putnam N.H."/>
            <person name="Hellsten U."/>
            <person name="Kawashima T."/>
            <person name="Kuo A."/>
            <person name="Mitros T."/>
            <person name="Salamov A."/>
            <person name="Carpenter M.L."/>
            <person name="Signorovitch A.Y."/>
            <person name="Moreno M.A."/>
            <person name="Kamm K."/>
            <person name="Grimwood J."/>
            <person name="Schmutz J."/>
            <person name="Shapiro H."/>
            <person name="Grigoriev I.V."/>
            <person name="Buss L.W."/>
            <person name="Schierwater B."/>
            <person name="Dellaporta S.L."/>
            <person name="Rokhsar D.S."/>
        </authorList>
    </citation>
    <scope>NUCLEOTIDE SEQUENCE [LARGE SCALE GENOMIC DNA]</scope>
    <source>
        <strain evidence="2 3">Grell-BS-1999</strain>
    </source>
</reference>
<dbReference type="PANTHER" id="PTHR13304">
    <property type="entry name" value="GLYCOSYLPHOSPHATIDYLINOSITOL ANCHOR ATTACHMENT 1 PROTEIN"/>
    <property type="match status" value="1"/>
</dbReference>
<dbReference type="PhylomeDB" id="B3S6T6"/>
<keyword evidence="1" id="KW-0812">Transmembrane</keyword>
<dbReference type="AlphaFoldDB" id="B3S6T6"/>
<gene>
    <name evidence="2" type="ORF">TRIADDRAFT_59923</name>
</gene>
<keyword evidence="1" id="KW-0472">Membrane</keyword>
<dbReference type="RefSeq" id="XP_002115825.1">
    <property type="nucleotide sequence ID" value="XM_002115789.1"/>
</dbReference>
<keyword evidence="3" id="KW-1185">Reference proteome</keyword>
<sequence>MGLLTDSTSRKRLHNLLFANWPILSILLYVIGMIWLLALALDDFNDRCYISENALMPAMTHTHYTNARDVTSMTSELTEMSSRTVPANWILEHFKKSGFDTFTQNFTYQRPFNYVKNKTITGMNVYGILRAPRKAGTEAIVLNVPYRPIHQIKQEATHAGLALMISLASYFQGIEREELGGRGGSIQSAITLEIPSEYVESLNLKLEGVNGQLPNLDVFNMAVRICDREGITPTLPRPSYKSSTSYLKSLMTMLTMMSKHALGIPTGNHGLFLKYHIEAITLQGVLSDHSYISKMPNIGSIHDAHSTTSAAEKRWAIQTISENPPFIDISSDPGMESTGSLKIVTKFHSVLLTALTEQQLIGVSNYPILCLVFWPINRCVRYHELEAHISSVDRKYSKGTILHAIPIHRPTQPDDDCCQNNL</sequence>
<evidence type="ECO:0008006" key="4">
    <source>
        <dbReference type="Google" id="ProtNLM"/>
    </source>
</evidence>
<evidence type="ECO:0000313" key="3">
    <source>
        <dbReference type="Proteomes" id="UP000009022"/>
    </source>
</evidence>
<dbReference type="OrthoDB" id="445301at2759"/>
<accession>B3S6T6</accession>
<dbReference type="PANTHER" id="PTHR13304:SF0">
    <property type="entry name" value="GLYCOSYLPHOSPHATIDYLINOSITOL ANCHOR ATTACHMENT 1 PROTEIN"/>
    <property type="match status" value="1"/>
</dbReference>
<organism evidence="2 3">
    <name type="scientific">Trichoplax adhaerens</name>
    <name type="common">Trichoplax reptans</name>
    <dbReference type="NCBI Taxonomy" id="10228"/>
    <lineage>
        <taxon>Eukaryota</taxon>
        <taxon>Metazoa</taxon>
        <taxon>Placozoa</taxon>
        <taxon>Uniplacotomia</taxon>
        <taxon>Trichoplacea</taxon>
        <taxon>Trichoplacidae</taxon>
        <taxon>Trichoplax</taxon>
    </lineage>
</organism>
<dbReference type="EMBL" id="DS985252">
    <property type="protein sequence ID" value="EDV21677.1"/>
    <property type="molecule type" value="Genomic_DNA"/>
</dbReference>
<protein>
    <recommendedName>
        <fullName evidence="4">Glycosylphosphatidylinositol anchor attachment 1 protein</fullName>
    </recommendedName>
</protein>
<dbReference type="KEGG" id="tad:TRIADDRAFT_59923"/>
<dbReference type="OMA" id="NIEYNMV"/>
<proteinExistence type="predicted"/>
<feature type="transmembrane region" description="Helical" evidence="1">
    <location>
        <begin position="21"/>
        <end position="41"/>
    </location>
</feature>
<evidence type="ECO:0000313" key="2">
    <source>
        <dbReference type="EMBL" id="EDV21677.1"/>
    </source>
</evidence>
<dbReference type="STRING" id="10228.B3S6T6"/>
<dbReference type="InParanoid" id="B3S6T6"/>
<name>B3S6T6_TRIAD</name>
<dbReference type="CTD" id="6757177"/>
<dbReference type="GeneID" id="6757177"/>
<keyword evidence="1" id="KW-1133">Transmembrane helix</keyword>
<dbReference type="eggNOG" id="KOG3566">
    <property type="taxonomic scope" value="Eukaryota"/>
</dbReference>
<dbReference type="GO" id="GO:0042765">
    <property type="term" value="C:GPI-anchor transamidase complex"/>
    <property type="evidence" value="ECO:0000318"/>
    <property type="project" value="GO_Central"/>
</dbReference>
<dbReference type="HOGENOM" id="CLU_651053_0_0_1"/>